<protein>
    <submittedName>
        <fullName evidence="2">Transcriptional regulator, ArsR family</fullName>
    </submittedName>
</protein>
<sequence>MKVLESKVFQEHLLAGVPELSLSILKLLSSGDSMGISDLEKALKTPRSTIRFHLRRLIDEGRIFSSGKARAVRYQITDAPSWNFE</sequence>
<dbReference type="AlphaFoldDB" id="F3QJW7"/>
<feature type="domain" description="HTH arsR-type" evidence="1">
    <location>
        <begin position="22"/>
        <end position="61"/>
    </location>
</feature>
<dbReference type="EMBL" id="AFBP01000031">
    <property type="protein sequence ID" value="EGG55120.1"/>
    <property type="molecule type" value="Genomic_DNA"/>
</dbReference>
<reference evidence="2 3" key="1">
    <citation type="submission" date="2011-02" db="EMBL/GenBank/DDBJ databases">
        <authorList>
            <person name="Weinstock G."/>
            <person name="Sodergren E."/>
            <person name="Clifton S."/>
            <person name="Fulton L."/>
            <person name="Fulton B."/>
            <person name="Courtney L."/>
            <person name="Fronick C."/>
            <person name="Harrison M."/>
            <person name="Strong C."/>
            <person name="Farmer C."/>
            <person name="Delahaunty K."/>
            <person name="Markovic C."/>
            <person name="Hall O."/>
            <person name="Minx P."/>
            <person name="Tomlinson C."/>
            <person name="Mitreva M."/>
            <person name="Hou S."/>
            <person name="Chen J."/>
            <person name="Wollam A."/>
            <person name="Pepin K.H."/>
            <person name="Johnson M."/>
            <person name="Bhonagiri V."/>
            <person name="Zhang X."/>
            <person name="Suruliraj S."/>
            <person name="Warren W."/>
            <person name="Chinwalla A."/>
            <person name="Mardis E.R."/>
            <person name="Wilson R.K."/>
        </authorList>
    </citation>
    <scope>NUCLEOTIDE SEQUENCE [LARGE SCALE GENOMIC DNA]</scope>
    <source>
        <strain evidence="2 3">YIT 11859</strain>
    </source>
</reference>
<evidence type="ECO:0000313" key="3">
    <source>
        <dbReference type="Proteomes" id="UP000005156"/>
    </source>
</evidence>
<accession>F3QJW7</accession>
<dbReference type="HOGENOM" id="CLU_2509664_0_0_4"/>
<dbReference type="InterPro" id="IPR011991">
    <property type="entry name" value="ArsR-like_HTH"/>
</dbReference>
<dbReference type="Pfam" id="PF01022">
    <property type="entry name" value="HTH_5"/>
    <property type="match status" value="1"/>
</dbReference>
<organism evidence="2 3">
    <name type="scientific">Parasutterella excrementihominis YIT 11859</name>
    <dbReference type="NCBI Taxonomy" id="762966"/>
    <lineage>
        <taxon>Bacteria</taxon>
        <taxon>Pseudomonadati</taxon>
        <taxon>Pseudomonadota</taxon>
        <taxon>Betaproteobacteria</taxon>
        <taxon>Burkholderiales</taxon>
        <taxon>Sutterellaceae</taxon>
        <taxon>Parasutterella</taxon>
    </lineage>
</organism>
<dbReference type="Gene3D" id="1.10.10.10">
    <property type="entry name" value="Winged helix-like DNA-binding domain superfamily/Winged helix DNA-binding domain"/>
    <property type="match status" value="1"/>
</dbReference>
<dbReference type="Proteomes" id="UP000005156">
    <property type="component" value="Unassembled WGS sequence"/>
</dbReference>
<dbReference type="SUPFAM" id="SSF46785">
    <property type="entry name" value="Winged helix' DNA-binding domain"/>
    <property type="match status" value="1"/>
</dbReference>
<evidence type="ECO:0000259" key="1">
    <source>
        <dbReference type="Pfam" id="PF01022"/>
    </source>
</evidence>
<proteinExistence type="predicted"/>
<dbReference type="GO" id="GO:0003700">
    <property type="term" value="F:DNA-binding transcription factor activity"/>
    <property type="evidence" value="ECO:0007669"/>
    <property type="project" value="InterPro"/>
</dbReference>
<dbReference type="InterPro" id="IPR036390">
    <property type="entry name" value="WH_DNA-bd_sf"/>
</dbReference>
<keyword evidence="3" id="KW-1185">Reference proteome</keyword>
<comment type="caution">
    <text evidence="2">The sequence shown here is derived from an EMBL/GenBank/DDBJ whole genome shotgun (WGS) entry which is preliminary data.</text>
</comment>
<dbReference type="CDD" id="cd00090">
    <property type="entry name" value="HTH_ARSR"/>
    <property type="match status" value="1"/>
</dbReference>
<name>F3QJW7_9BURK</name>
<dbReference type="InterPro" id="IPR036388">
    <property type="entry name" value="WH-like_DNA-bd_sf"/>
</dbReference>
<evidence type="ECO:0000313" key="2">
    <source>
        <dbReference type="EMBL" id="EGG55120.1"/>
    </source>
</evidence>
<gene>
    <name evidence="2" type="ORF">HMPREF9439_01224</name>
</gene>
<dbReference type="InterPro" id="IPR001845">
    <property type="entry name" value="HTH_ArsR_DNA-bd_dom"/>
</dbReference>